<dbReference type="EMBL" id="VCKX01000015">
    <property type="protein sequence ID" value="TMR37620.1"/>
    <property type="molecule type" value="Genomic_DNA"/>
</dbReference>
<dbReference type="Pfam" id="PF13466">
    <property type="entry name" value="STAS_2"/>
    <property type="match status" value="1"/>
</dbReference>
<feature type="domain" description="STAS" evidence="1">
    <location>
        <begin position="39"/>
        <end position="97"/>
    </location>
</feature>
<evidence type="ECO:0000313" key="2">
    <source>
        <dbReference type="EMBL" id="TMR37620.1"/>
    </source>
</evidence>
<evidence type="ECO:0000313" key="3">
    <source>
        <dbReference type="Proteomes" id="UP000306628"/>
    </source>
</evidence>
<dbReference type="OrthoDB" id="3543364at2"/>
<reference evidence="2 3" key="1">
    <citation type="submission" date="2019-05" db="EMBL/GenBank/DDBJ databases">
        <title>Draft genome sequence of Nonomuraea zeae DSM 100528.</title>
        <authorList>
            <person name="Saricaoglu S."/>
            <person name="Isik K."/>
        </authorList>
    </citation>
    <scope>NUCLEOTIDE SEQUENCE [LARGE SCALE GENOMIC DNA]</scope>
    <source>
        <strain evidence="2 3">DSM 100528</strain>
    </source>
</reference>
<dbReference type="InterPro" id="IPR002645">
    <property type="entry name" value="STAS_dom"/>
</dbReference>
<sequence>MAVMPCRWQIQLQPPNAHVGGAMRVNGLEERLLYQDELLRVTVRATSSAPAVTLTGEIDASNSQALAAALAGCRQGPFIVVDTGALTFIDVSGLRVLAMPALAPSERWIRLHNVTPAQRRLLRMIGWFQQGRQPRHQPQ</sequence>
<dbReference type="PROSITE" id="PS50801">
    <property type="entry name" value="STAS"/>
    <property type="match status" value="1"/>
</dbReference>
<organism evidence="2 3">
    <name type="scientific">Nonomuraea zeae</name>
    <dbReference type="NCBI Taxonomy" id="1642303"/>
    <lineage>
        <taxon>Bacteria</taxon>
        <taxon>Bacillati</taxon>
        <taxon>Actinomycetota</taxon>
        <taxon>Actinomycetes</taxon>
        <taxon>Streptosporangiales</taxon>
        <taxon>Streptosporangiaceae</taxon>
        <taxon>Nonomuraea</taxon>
    </lineage>
</organism>
<proteinExistence type="predicted"/>
<dbReference type="Gene3D" id="3.30.750.24">
    <property type="entry name" value="STAS domain"/>
    <property type="match status" value="1"/>
</dbReference>
<dbReference type="AlphaFoldDB" id="A0A5S4HFB2"/>
<accession>A0A5S4HFB2</accession>
<comment type="caution">
    <text evidence="2">The sequence shown here is derived from an EMBL/GenBank/DDBJ whole genome shotgun (WGS) entry which is preliminary data.</text>
</comment>
<keyword evidence="3" id="KW-1185">Reference proteome</keyword>
<protein>
    <submittedName>
        <fullName evidence="2">STAS domain-containing protein</fullName>
    </submittedName>
</protein>
<evidence type="ECO:0000259" key="1">
    <source>
        <dbReference type="PROSITE" id="PS50801"/>
    </source>
</evidence>
<dbReference type="InterPro" id="IPR036513">
    <property type="entry name" value="STAS_dom_sf"/>
</dbReference>
<dbReference type="CDD" id="cd07043">
    <property type="entry name" value="STAS_anti-anti-sigma_factors"/>
    <property type="match status" value="1"/>
</dbReference>
<dbReference type="SUPFAM" id="SSF52091">
    <property type="entry name" value="SpoIIaa-like"/>
    <property type="match status" value="1"/>
</dbReference>
<dbReference type="InterPro" id="IPR058548">
    <property type="entry name" value="MlaB-like_STAS"/>
</dbReference>
<dbReference type="Proteomes" id="UP000306628">
    <property type="component" value="Unassembled WGS sequence"/>
</dbReference>
<gene>
    <name evidence="2" type="ORF">ETD85_07415</name>
</gene>
<name>A0A5S4HFB2_9ACTN</name>